<proteinExistence type="predicted"/>
<name>A0ABR3BEZ6_PHYBL</name>
<reference evidence="2 3" key="1">
    <citation type="submission" date="2024-04" db="EMBL/GenBank/DDBJ databases">
        <title>Symmetric and asymmetric DNA N6-adenine methylation regulates different biological responses in Mucorales.</title>
        <authorList>
            <consortium name="Lawrence Berkeley National Laboratory"/>
            <person name="Lax C."/>
            <person name="Mondo S.J."/>
            <person name="Osorio-Concepcion M."/>
            <person name="Muszewska A."/>
            <person name="Corrochano-Luque M."/>
            <person name="Gutierrez G."/>
            <person name="Riley R."/>
            <person name="Lipzen A."/>
            <person name="Guo J."/>
            <person name="Hundley H."/>
            <person name="Amirebrahimi M."/>
            <person name="Ng V."/>
            <person name="Lorenzo-Gutierrez D."/>
            <person name="Binder U."/>
            <person name="Yang J."/>
            <person name="Song Y."/>
            <person name="Canovas D."/>
            <person name="Navarro E."/>
            <person name="Freitag M."/>
            <person name="Gabaldon T."/>
            <person name="Grigoriev I.V."/>
            <person name="Corrochano L.M."/>
            <person name="Nicolas F.E."/>
            <person name="Garre V."/>
        </authorList>
    </citation>
    <scope>NUCLEOTIDE SEQUENCE [LARGE SCALE GENOMIC DNA]</scope>
    <source>
        <strain evidence="2 3">L51</strain>
    </source>
</reference>
<feature type="transmembrane region" description="Helical" evidence="1">
    <location>
        <begin position="42"/>
        <end position="71"/>
    </location>
</feature>
<keyword evidence="3" id="KW-1185">Reference proteome</keyword>
<organism evidence="2 3">
    <name type="scientific">Phycomyces blakesleeanus</name>
    <dbReference type="NCBI Taxonomy" id="4837"/>
    <lineage>
        <taxon>Eukaryota</taxon>
        <taxon>Fungi</taxon>
        <taxon>Fungi incertae sedis</taxon>
        <taxon>Mucoromycota</taxon>
        <taxon>Mucoromycotina</taxon>
        <taxon>Mucoromycetes</taxon>
        <taxon>Mucorales</taxon>
        <taxon>Phycomycetaceae</taxon>
        <taxon>Phycomyces</taxon>
    </lineage>
</organism>
<dbReference type="EMBL" id="JBCLYO010000001">
    <property type="protein sequence ID" value="KAL0097452.1"/>
    <property type="molecule type" value="Genomic_DNA"/>
</dbReference>
<keyword evidence="1" id="KW-0812">Transmembrane</keyword>
<keyword evidence="1" id="KW-1133">Transmembrane helix</keyword>
<evidence type="ECO:0000313" key="3">
    <source>
        <dbReference type="Proteomes" id="UP001448207"/>
    </source>
</evidence>
<comment type="caution">
    <text evidence="2">The sequence shown here is derived from an EMBL/GenBank/DDBJ whole genome shotgun (WGS) entry which is preliminary data.</text>
</comment>
<gene>
    <name evidence="2" type="ORF">J3Q64DRAFT_1713398</name>
</gene>
<feature type="transmembrane region" description="Helical" evidence="1">
    <location>
        <begin position="12"/>
        <end position="30"/>
    </location>
</feature>
<keyword evidence="1" id="KW-0472">Membrane</keyword>
<evidence type="ECO:0000256" key="1">
    <source>
        <dbReference type="SAM" id="Phobius"/>
    </source>
</evidence>
<dbReference type="Proteomes" id="UP001448207">
    <property type="component" value="Unassembled WGS sequence"/>
</dbReference>
<accession>A0ABR3BEZ6</accession>
<sequence>MCILILPGYYYFLHHSLLLSLLLVLYYYILFTFANPPLIPPYIPFIFFVNIHVFRKRTVTTLSIYFFSFFFQKKIQIKQFSF</sequence>
<evidence type="ECO:0000313" key="2">
    <source>
        <dbReference type="EMBL" id="KAL0097452.1"/>
    </source>
</evidence>
<protein>
    <submittedName>
        <fullName evidence="2">Uncharacterized protein</fullName>
    </submittedName>
</protein>